<dbReference type="Pfam" id="PF06904">
    <property type="entry name" value="Extensin-like_C"/>
    <property type="match status" value="1"/>
</dbReference>
<dbReference type="InterPro" id="IPR009683">
    <property type="entry name" value="Extensin-like_C"/>
</dbReference>
<gene>
    <name evidence="2" type="ORF">GCM10007418_30370</name>
</gene>
<organism evidence="2 3">
    <name type="scientific">Halopseudomonas salina</name>
    <dbReference type="NCBI Taxonomy" id="1323744"/>
    <lineage>
        <taxon>Bacteria</taxon>
        <taxon>Pseudomonadati</taxon>
        <taxon>Pseudomonadota</taxon>
        <taxon>Gammaproteobacteria</taxon>
        <taxon>Pseudomonadales</taxon>
        <taxon>Pseudomonadaceae</taxon>
        <taxon>Halopseudomonas</taxon>
    </lineage>
</organism>
<feature type="domain" description="Extensin-like C-terminal" evidence="1">
    <location>
        <begin position="63"/>
        <end position="239"/>
    </location>
</feature>
<evidence type="ECO:0000313" key="2">
    <source>
        <dbReference type="EMBL" id="GGD09229.1"/>
    </source>
</evidence>
<reference evidence="3" key="1">
    <citation type="journal article" date="2019" name="Int. J. Syst. Evol. Microbiol.">
        <title>The Global Catalogue of Microorganisms (GCM) 10K type strain sequencing project: providing services to taxonomists for standard genome sequencing and annotation.</title>
        <authorList>
            <consortium name="The Broad Institute Genomics Platform"/>
            <consortium name="The Broad Institute Genome Sequencing Center for Infectious Disease"/>
            <person name="Wu L."/>
            <person name="Ma J."/>
        </authorList>
    </citation>
    <scope>NUCLEOTIDE SEQUENCE [LARGE SCALE GENOMIC DNA]</scope>
    <source>
        <strain evidence="3">CGMCC 1.12482</strain>
    </source>
</reference>
<evidence type="ECO:0000259" key="1">
    <source>
        <dbReference type="Pfam" id="PF06904"/>
    </source>
</evidence>
<dbReference type="RefSeq" id="WP_150278881.1">
    <property type="nucleotide sequence ID" value="NZ_BMFF01000007.1"/>
</dbReference>
<proteinExistence type="predicted"/>
<protein>
    <submittedName>
        <fullName evidence="2">Extensin</fullName>
    </submittedName>
</protein>
<sequence>MNKLLLRLAKLLALLALCLLIYLTRPWEAVPAAWNPWAPLSVEHQLTPVSRWKLSRLKLAPEQCRNALATAPDNVLDYMPLEDYSPVEGCPLENVIRINRTDVAFNSPFTISCPWAVAWIMFERNELQRLALIHLDNQVKRIDHYGSFACRNVYNREEGRRSEHATASALDIASFELVGGERISVLRDWARPGESKAGDFLRAFQDSACDYFGTVLGPEYNQAHANHFHLDTSNYGFCR</sequence>
<evidence type="ECO:0000313" key="3">
    <source>
        <dbReference type="Proteomes" id="UP000638188"/>
    </source>
</evidence>
<dbReference type="Proteomes" id="UP000638188">
    <property type="component" value="Unassembled WGS sequence"/>
</dbReference>
<accession>A0ABQ1Q0Y1</accession>
<name>A0ABQ1Q0Y1_9GAMM</name>
<dbReference type="EMBL" id="BMFF01000007">
    <property type="protein sequence ID" value="GGD09229.1"/>
    <property type="molecule type" value="Genomic_DNA"/>
</dbReference>
<comment type="caution">
    <text evidence="2">The sequence shown here is derived from an EMBL/GenBank/DDBJ whole genome shotgun (WGS) entry which is preliminary data.</text>
</comment>
<keyword evidence="3" id="KW-1185">Reference proteome</keyword>